<evidence type="ECO:0000259" key="7">
    <source>
        <dbReference type="Pfam" id="PF25967"/>
    </source>
</evidence>
<evidence type="ECO:0000259" key="5">
    <source>
        <dbReference type="Pfam" id="PF25917"/>
    </source>
</evidence>
<keyword evidence="4" id="KW-0175">Coiled coil</keyword>
<dbReference type="SUPFAM" id="SSF111369">
    <property type="entry name" value="HlyD-like secretion proteins"/>
    <property type="match status" value="1"/>
</dbReference>
<dbReference type="InterPro" id="IPR006143">
    <property type="entry name" value="RND_pump_MFP"/>
</dbReference>
<dbReference type="Pfam" id="PF25917">
    <property type="entry name" value="BSH_RND"/>
    <property type="match status" value="1"/>
</dbReference>
<dbReference type="EMBL" id="CP027850">
    <property type="protein sequence ID" value="AVQ04539.1"/>
    <property type="molecule type" value="Genomic_DNA"/>
</dbReference>
<evidence type="ECO:0000256" key="3">
    <source>
        <dbReference type="ARBA" id="ARBA00022448"/>
    </source>
</evidence>
<comment type="subcellular location">
    <subcellularLocation>
        <location evidence="1">Cell envelope</location>
    </subcellularLocation>
</comment>
<dbReference type="InterPro" id="IPR058627">
    <property type="entry name" value="MdtA-like_C"/>
</dbReference>
<keyword evidence="9" id="KW-1185">Reference proteome</keyword>
<dbReference type="InterPro" id="IPR058625">
    <property type="entry name" value="MdtA-like_BSH"/>
</dbReference>
<evidence type="ECO:0000256" key="2">
    <source>
        <dbReference type="ARBA" id="ARBA00009477"/>
    </source>
</evidence>
<evidence type="ECO:0000259" key="6">
    <source>
        <dbReference type="Pfam" id="PF25954"/>
    </source>
</evidence>
<accession>A0ABN5J0D7</accession>
<proteinExistence type="inferred from homology"/>
<dbReference type="PANTHER" id="PTHR30469:SF15">
    <property type="entry name" value="HLYD FAMILY OF SECRETION PROTEINS"/>
    <property type="match status" value="1"/>
</dbReference>
<dbReference type="PROSITE" id="PS51257">
    <property type="entry name" value="PROKAR_LIPOPROTEIN"/>
    <property type="match status" value="1"/>
</dbReference>
<feature type="domain" description="Multidrug resistance protein MdtA-like barrel-sandwich hybrid" evidence="5">
    <location>
        <begin position="84"/>
        <end position="212"/>
    </location>
</feature>
<evidence type="ECO:0000313" key="9">
    <source>
        <dbReference type="Proteomes" id="UP000240527"/>
    </source>
</evidence>
<dbReference type="Pfam" id="PF25967">
    <property type="entry name" value="RND-MFP_C"/>
    <property type="match status" value="1"/>
</dbReference>
<reference evidence="8 9" key="1">
    <citation type="journal article" date="2015" name="Biotechnol. Bioeng.">
        <title>Genome sequence and phenotypic characterization of Caulobacter segnis.</title>
        <authorList>
            <person name="Patel S."/>
            <person name="Fletcher B."/>
            <person name="Scott D.C."/>
            <person name="Ely B."/>
        </authorList>
    </citation>
    <scope>NUCLEOTIDE SEQUENCE [LARGE SCALE GENOMIC DNA]</scope>
    <source>
        <strain evidence="8 9">TK0059</strain>
    </source>
</reference>
<feature type="domain" description="Multidrug resistance protein MdtA-like C-terminal permuted SH3" evidence="7">
    <location>
        <begin position="294"/>
        <end position="351"/>
    </location>
</feature>
<keyword evidence="3" id="KW-0813">Transport</keyword>
<dbReference type="Gene3D" id="2.40.420.20">
    <property type="match status" value="1"/>
</dbReference>
<dbReference type="InterPro" id="IPR058792">
    <property type="entry name" value="Beta-barrel_RND_2"/>
</dbReference>
<dbReference type="Pfam" id="PF25954">
    <property type="entry name" value="Beta-barrel_RND_2"/>
    <property type="match status" value="1"/>
</dbReference>
<evidence type="ECO:0000313" key="8">
    <source>
        <dbReference type="EMBL" id="AVQ04539.1"/>
    </source>
</evidence>
<dbReference type="NCBIfam" id="TIGR01730">
    <property type="entry name" value="RND_mfp"/>
    <property type="match status" value="1"/>
</dbReference>
<dbReference type="Gene3D" id="2.40.50.100">
    <property type="match status" value="1"/>
</dbReference>
<evidence type="ECO:0000256" key="1">
    <source>
        <dbReference type="ARBA" id="ARBA00004196"/>
    </source>
</evidence>
<organism evidence="8 9">
    <name type="scientific">Caulobacter segnis</name>
    <dbReference type="NCBI Taxonomy" id="88688"/>
    <lineage>
        <taxon>Bacteria</taxon>
        <taxon>Pseudomonadati</taxon>
        <taxon>Pseudomonadota</taxon>
        <taxon>Alphaproteobacteria</taxon>
        <taxon>Caulobacterales</taxon>
        <taxon>Caulobacteraceae</taxon>
        <taxon>Caulobacter</taxon>
    </lineage>
</organism>
<dbReference type="PANTHER" id="PTHR30469">
    <property type="entry name" value="MULTIDRUG RESISTANCE PROTEIN MDTA"/>
    <property type="match status" value="1"/>
</dbReference>
<gene>
    <name evidence="8" type="ORF">B7G68_18360</name>
</gene>
<dbReference type="Gene3D" id="2.40.30.170">
    <property type="match status" value="1"/>
</dbReference>
<dbReference type="Proteomes" id="UP000240527">
    <property type="component" value="Chromosome"/>
</dbReference>
<protein>
    <submittedName>
        <fullName evidence="8">Efflux RND transporter periplasmic adaptor subunit</fullName>
    </submittedName>
</protein>
<dbReference type="Gene3D" id="1.10.287.470">
    <property type="entry name" value="Helix hairpin bin"/>
    <property type="match status" value="1"/>
</dbReference>
<name>A0ABN5J0D7_9CAUL</name>
<sequence length="372" mass="38221">MLYRINGRRPTTSALVLVLGVSAIALSGCGDKKPKKAKAPAAAATVSVATVASQPIARLINATGTVSPWEEVPVGAETGGLTAVSVNAEEGQVVQAGQVLVKLNDALISAQLRQQEAAVASARATLAEAQAALGRARELQAKGYLSQASLDTATARQGTASANLAAAEAARGETAARLAQTSVRAPVGGLISRRSVTKGQIVTSGSELFRIVRDSRLEVDAEIPETELGAVKAGMPATIYSDKVGETSGRVRIVTSEVNTSSRLGVARVALSSMGGFRPGMFARVRIDAGDQPALVVPSASVLYRENRPGVFVVDNAKKVHFRRIQILTSTGDRVAATGLAAGEQVVVEGAGFLGEGDLVRVSAAAAPKPAR</sequence>
<evidence type="ECO:0000256" key="4">
    <source>
        <dbReference type="SAM" id="Coils"/>
    </source>
</evidence>
<feature type="domain" description="CusB-like beta-barrel" evidence="6">
    <location>
        <begin position="219"/>
        <end position="289"/>
    </location>
</feature>
<feature type="coiled-coil region" evidence="4">
    <location>
        <begin position="112"/>
        <end position="139"/>
    </location>
</feature>
<comment type="similarity">
    <text evidence="2">Belongs to the membrane fusion protein (MFP) (TC 8.A.1) family.</text>
</comment>